<dbReference type="Proteomes" id="UP001219525">
    <property type="component" value="Unassembled WGS sequence"/>
</dbReference>
<keyword evidence="3 6" id="KW-0812">Transmembrane</keyword>
<feature type="transmembrane region" description="Helical" evidence="6">
    <location>
        <begin position="189"/>
        <end position="212"/>
    </location>
</feature>
<evidence type="ECO:0000256" key="1">
    <source>
        <dbReference type="ARBA" id="ARBA00004141"/>
    </source>
</evidence>
<dbReference type="InterPro" id="IPR009311">
    <property type="entry name" value="IFI6/IFI27-like"/>
</dbReference>
<evidence type="ECO:0000256" key="2">
    <source>
        <dbReference type="ARBA" id="ARBA00007262"/>
    </source>
</evidence>
<dbReference type="AlphaFoldDB" id="A0AAD6YDX9"/>
<keyword evidence="5 6" id="KW-0472">Membrane</keyword>
<evidence type="ECO:0000256" key="6">
    <source>
        <dbReference type="SAM" id="Phobius"/>
    </source>
</evidence>
<keyword evidence="9" id="KW-1185">Reference proteome</keyword>
<feature type="signal peptide" evidence="7">
    <location>
        <begin position="1"/>
        <end position="23"/>
    </location>
</feature>
<feature type="chain" id="PRO_5042067043" evidence="7">
    <location>
        <begin position="24"/>
        <end position="213"/>
    </location>
</feature>
<name>A0AAD6YDX9_9AGAR</name>
<evidence type="ECO:0000256" key="3">
    <source>
        <dbReference type="ARBA" id="ARBA00022692"/>
    </source>
</evidence>
<proteinExistence type="inferred from homology"/>
<dbReference type="GO" id="GO:0016020">
    <property type="term" value="C:membrane"/>
    <property type="evidence" value="ECO:0007669"/>
    <property type="project" value="UniProtKB-SubCell"/>
</dbReference>
<evidence type="ECO:0000313" key="8">
    <source>
        <dbReference type="EMBL" id="KAJ7214086.1"/>
    </source>
</evidence>
<gene>
    <name evidence="8" type="ORF">GGX14DRAFT_444968</name>
</gene>
<feature type="transmembrane region" description="Helical" evidence="6">
    <location>
        <begin position="106"/>
        <end position="126"/>
    </location>
</feature>
<accession>A0AAD6YDX9</accession>
<evidence type="ECO:0000256" key="7">
    <source>
        <dbReference type="SAM" id="SignalP"/>
    </source>
</evidence>
<evidence type="ECO:0000313" key="9">
    <source>
        <dbReference type="Proteomes" id="UP001219525"/>
    </source>
</evidence>
<protein>
    <submittedName>
        <fullName evidence="8">Uncharacterized protein</fullName>
    </submittedName>
</protein>
<dbReference type="Gene3D" id="6.10.110.10">
    <property type="match status" value="1"/>
</dbReference>
<keyword evidence="7" id="KW-0732">Signal</keyword>
<dbReference type="EMBL" id="JARJCW010000020">
    <property type="protein sequence ID" value="KAJ7214086.1"/>
    <property type="molecule type" value="Genomic_DNA"/>
</dbReference>
<organism evidence="8 9">
    <name type="scientific">Mycena pura</name>
    <dbReference type="NCBI Taxonomy" id="153505"/>
    <lineage>
        <taxon>Eukaryota</taxon>
        <taxon>Fungi</taxon>
        <taxon>Dikarya</taxon>
        <taxon>Basidiomycota</taxon>
        <taxon>Agaricomycotina</taxon>
        <taxon>Agaricomycetes</taxon>
        <taxon>Agaricomycetidae</taxon>
        <taxon>Agaricales</taxon>
        <taxon>Marasmiineae</taxon>
        <taxon>Mycenaceae</taxon>
        <taxon>Mycena</taxon>
    </lineage>
</organism>
<reference evidence="8" key="1">
    <citation type="submission" date="2023-03" db="EMBL/GenBank/DDBJ databases">
        <title>Massive genome expansion in bonnet fungi (Mycena s.s.) driven by repeated elements and novel gene families across ecological guilds.</title>
        <authorList>
            <consortium name="Lawrence Berkeley National Laboratory"/>
            <person name="Harder C.B."/>
            <person name="Miyauchi S."/>
            <person name="Viragh M."/>
            <person name="Kuo A."/>
            <person name="Thoen E."/>
            <person name="Andreopoulos B."/>
            <person name="Lu D."/>
            <person name="Skrede I."/>
            <person name="Drula E."/>
            <person name="Henrissat B."/>
            <person name="Morin E."/>
            <person name="Kohler A."/>
            <person name="Barry K."/>
            <person name="LaButti K."/>
            <person name="Morin E."/>
            <person name="Salamov A."/>
            <person name="Lipzen A."/>
            <person name="Mereny Z."/>
            <person name="Hegedus B."/>
            <person name="Baldrian P."/>
            <person name="Stursova M."/>
            <person name="Weitz H."/>
            <person name="Taylor A."/>
            <person name="Grigoriev I.V."/>
            <person name="Nagy L.G."/>
            <person name="Martin F."/>
            <person name="Kauserud H."/>
        </authorList>
    </citation>
    <scope>NUCLEOTIDE SEQUENCE</scope>
    <source>
        <strain evidence="8">9144</strain>
    </source>
</reference>
<comment type="caution">
    <text evidence="8">The sequence shown here is derived from an EMBL/GenBank/DDBJ whole genome shotgun (WGS) entry which is preliminary data.</text>
</comment>
<comment type="similarity">
    <text evidence="2">Belongs to the IFI6/IFI27 family.</text>
</comment>
<keyword evidence="4 6" id="KW-1133">Transmembrane helix</keyword>
<dbReference type="InterPro" id="IPR038213">
    <property type="entry name" value="IFI6/IFI27-like_sf"/>
</dbReference>
<feature type="transmembrane region" description="Helical" evidence="6">
    <location>
        <begin position="132"/>
        <end position="152"/>
    </location>
</feature>
<sequence length="213" mass="23356">MASDSYSILLVFLGSSYILGGSADDSEEDFFAIIGRWISNASIAVVNWFKRVFADAASWVRDKVPVVVGWLSKAWGWVRDTAFPVVVLWSSEAGAAVDLYLQQHQIVALIAAGAIFLGPEIILLPLVLLQCILYLFLVIIGFGVNGVVGGSMAAQYQSYCYGGYTPAHSMFAIFQSIGMKYQMVTLSSYIFATFRLLAGVVFIYVILGMTMLW</sequence>
<comment type="subcellular location">
    <subcellularLocation>
        <location evidence="1">Membrane</location>
        <topology evidence="1">Multi-pass membrane protein</topology>
    </subcellularLocation>
</comment>
<evidence type="ECO:0000256" key="5">
    <source>
        <dbReference type="ARBA" id="ARBA00023136"/>
    </source>
</evidence>
<evidence type="ECO:0000256" key="4">
    <source>
        <dbReference type="ARBA" id="ARBA00022989"/>
    </source>
</evidence>
<dbReference type="Pfam" id="PF06140">
    <property type="entry name" value="Ifi-6-16"/>
    <property type="match status" value="1"/>
</dbReference>